<comment type="caution">
    <text evidence="2">The sequence shown here is derived from an EMBL/GenBank/DDBJ whole genome shotgun (WGS) entry which is preliminary data.</text>
</comment>
<evidence type="ECO:0000313" key="2">
    <source>
        <dbReference type="EMBL" id="MCR6679461.1"/>
    </source>
</evidence>
<evidence type="ECO:0008006" key="4">
    <source>
        <dbReference type="Google" id="ProtNLM"/>
    </source>
</evidence>
<name>A0AAW5MZJ1_9ESCH</name>
<dbReference type="EMBL" id="JANPXH010001301">
    <property type="protein sequence ID" value="MCR6679461.1"/>
    <property type="molecule type" value="Genomic_DNA"/>
</dbReference>
<accession>A0AAW5MZJ1</accession>
<proteinExistence type="predicted"/>
<feature type="non-terminal residue" evidence="2">
    <location>
        <position position="1"/>
    </location>
</feature>
<evidence type="ECO:0000313" key="3">
    <source>
        <dbReference type="Proteomes" id="UP001206878"/>
    </source>
</evidence>
<keyword evidence="1" id="KW-0472">Membrane</keyword>
<feature type="transmembrane region" description="Helical" evidence="1">
    <location>
        <begin position="34"/>
        <end position="58"/>
    </location>
</feature>
<protein>
    <recommendedName>
        <fullName evidence="4">Branched-chain amino acid ABC transporter permease</fullName>
    </recommendedName>
</protein>
<dbReference type="Proteomes" id="UP001206878">
    <property type="component" value="Unassembled WGS sequence"/>
</dbReference>
<feature type="non-terminal residue" evidence="2">
    <location>
        <position position="81"/>
    </location>
</feature>
<keyword evidence="1" id="KW-1133">Transmembrane helix</keyword>
<gene>
    <name evidence="2" type="ORF">NVV43_28830</name>
</gene>
<reference evidence="2" key="1">
    <citation type="submission" date="2022-07" db="EMBL/GenBank/DDBJ databases">
        <title>Diversity of ethanolamine utilization by human commensal Escherichia coli.</title>
        <authorList>
            <person name="Jubelin G."/>
        </authorList>
    </citation>
    <scope>NUCLEOTIDE SEQUENCE</scope>
    <source>
        <strain evidence="2">S1</strain>
    </source>
</reference>
<dbReference type="AlphaFoldDB" id="A0AAW5MZJ1"/>
<keyword evidence="1" id="KW-0812">Transmembrane</keyword>
<evidence type="ECO:0000256" key="1">
    <source>
        <dbReference type="SAM" id="Phobius"/>
    </source>
</evidence>
<sequence length="81" mass="8668">RGAILGAFVITILPEVIRNLPVMGGVDIKNNPEVFSGLILLAVILFLPNGLLSTALGIRLPWRGTRVTVPEQATADPHQSE</sequence>
<organism evidence="2 3">
    <name type="scientific">Escherichia marmotae</name>
    <dbReference type="NCBI Taxonomy" id="1499973"/>
    <lineage>
        <taxon>Bacteria</taxon>
        <taxon>Pseudomonadati</taxon>
        <taxon>Pseudomonadota</taxon>
        <taxon>Gammaproteobacteria</taxon>
        <taxon>Enterobacterales</taxon>
        <taxon>Enterobacteriaceae</taxon>
        <taxon>Escherichia</taxon>
    </lineage>
</organism>